<sequence length="858" mass="97644">MDAINKLKMGMSFENEIDASNYIDKKSIYINLMKNDLHLSKVKGHEIKLTKTKNVVFSGSIKSNLFIKGNKENNVLDAGEMKASMNGYDGNDHLIFRSGVARGGDGDDSYYLRRYQWTNIKNKKITKLNARIVETTKSQSDVHLGYTLKEIVNVRAVDNDLVLTIKTKSPYKTTDVLELNLTLKNVYQNSPDGKVLKHHYQLYTHDGFSLIPTPMNHGNKTNFDKIYEISYFQDKDHLKRRTENDKVIINQEMKNMIINNQGYSSPIWGYFNPNGNIKNLTYTGSHRDDNLTMVNRNSYIIATKGDDIYQLKLGGLEQSELTIDLSNMKGRDGRDNSIFIKLFDEYGKQLRTGGQSIYFSNMFNDKKLNIKFIGYENTEFQHIYVKDANDNLFKINLKKEGHEIATEKGSDLLTQQSDELYHRRGETYQNAIINALDGDDIIYNYSYLGVIANGGNGNDKITAHEGMNVLYGGAGNDFVEGSIQGDLLLSDLGNDTLNGNDGNDHYIVDGSKGRGITVINDNNGINNIHLMHFNGTYKEIEESGVRYQVFTSVSKLREVKIKKISSDEINKNHIHHYHKLPDNIPNDVKESMSHMVRYLAEHKQYWQRESPLLPWQPMFAFKGFFENSKHAIMDLSLPEVHIKKDSKPSQLVMQFTGHQQKIIDESQYGRVFKANMGTGSLSMTHSKAGHNVLYAEEGNIDLYGGAGNDVLIANGHSGLLSDQEGENIFIVNGEFSGSSVIRHYNDKDRIHLISFNRIPEIIEPDNQTETVHYIYSSESGYKLTLVQHKNSQEPVVIHHNVLPGARKYTTAQKLEYLVNTLAEMRLQDEYMSGGIDDVEKIKSHWQPTQLVNNFLSKR</sequence>
<dbReference type="GO" id="GO:0005509">
    <property type="term" value="F:calcium ion binding"/>
    <property type="evidence" value="ECO:0007669"/>
    <property type="project" value="InterPro"/>
</dbReference>
<comment type="caution">
    <text evidence="2">The sequence shown here is derived from an EMBL/GenBank/DDBJ whole genome shotgun (WGS) entry which is preliminary data.</text>
</comment>
<evidence type="ECO:0000313" key="3">
    <source>
        <dbReference type="EMBL" id="EMR4589968.1"/>
    </source>
</evidence>
<protein>
    <submittedName>
        <fullName evidence="2">Calcium-binding protein</fullName>
    </submittedName>
</protein>
<dbReference type="InterPro" id="IPR011049">
    <property type="entry name" value="Serralysin-like_metalloprot_C"/>
</dbReference>
<dbReference type="EMBL" id="ABEXCJ050000003">
    <property type="protein sequence ID" value="EMR4589968.1"/>
    <property type="molecule type" value="Genomic_DNA"/>
</dbReference>
<dbReference type="PRINTS" id="PR00313">
    <property type="entry name" value="CABNDNGRPT"/>
</dbReference>
<dbReference type="SUPFAM" id="SSF51120">
    <property type="entry name" value="beta-Roll"/>
    <property type="match status" value="3"/>
</dbReference>
<evidence type="ECO:0000313" key="2">
    <source>
        <dbReference type="EMBL" id="ELR5217781.1"/>
    </source>
</evidence>
<proteinExistence type="predicted"/>
<reference evidence="2" key="1">
    <citation type="submission" date="2023-10" db="EMBL/GenBank/DDBJ databases">
        <authorList>
            <consortium name="Clinical and Environmental Microbiology Branch: Whole genome sequencing antimicrobial resistance pathogens in the healthcare setting"/>
        </authorList>
    </citation>
    <scope>NUCLEOTIDE SEQUENCE</scope>
    <source>
        <strain evidence="2">2020QW-00022</strain>
    </source>
</reference>
<dbReference type="Pfam" id="PF00353">
    <property type="entry name" value="HemolysinCabind"/>
    <property type="match status" value="2"/>
</dbReference>
<dbReference type="Gene3D" id="2.150.10.10">
    <property type="entry name" value="Serralysin-like metalloprotease, C-terminal"/>
    <property type="match status" value="2"/>
</dbReference>
<accession>A0AAD2VSZ9</accession>
<organism evidence="2">
    <name type="scientific">Providencia rettgeri</name>
    <dbReference type="NCBI Taxonomy" id="587"/>
    <lineage>
        <taxon>Bacteria</taxon>
        <taxon>Pseudomonadati</taxon>
        <taxon>Pseudomonadota</taxon>
        <taxon>Gammaproteobacteria</taxon>
        <taxon>Enterobacterales</taxon>
        <taxon>Morganellaceae</taxon>
        <taxon>Providencia</taxon>
    </lineage>
</organism>
<evidence type="ECO:0000256" key="1">
    <source>
        <dbReference type="ARBA" id="ARBA00022837"/>
    </source>
</evidence>
<keyword evidence="1" id="KW-0106">Calcium</keyword>
<gene>
    <name evidence="3" type="ORF">M0K77_002293</name>
    <name evidence="2" type="ORF">M0K77_RS11465</name>
</gene>
<dbReference type="AlphaFoldDB" id="A0AAD2VSZ9"/>
<dbReference type="InterPro" id="IPR001343">
    <property type="entry name" value="Hemolysn_Ca-bd"/>
</dbReference>
<dbReference type="EMBL" id="ABEXCJ040000003">
    <property type="protein sequence ID" value="ELR5217781.1"/>
    <property type="molecule type" value="Genomic_DNA"/>
</dbReference>
<name>A0AAD2VSZ9_PRORE</name>